<dbReference type="PANTHER" id="PTHR44835:SF1">
    <property type="entry name" value="PROTEIN O-GLCNAC TRANSFERASE"/>
    <property type="match status" value="1"/>
</dbReference>
<name>A0ABY3EF08_9BURK</name>
<dbReference type="Gene3D" id="3.40.50.2000">
    <property type="entry name" value="Glycogen Phosphorylase B"/>
    <property type="match status" value="1"/>
</dbReference>
<keyword evidence="4" id="KW-0328">Glycosyltransferase</keyword>
<organism evidence="10 11">
    <name type="scientific">Cupriavidus campinensis</name>
    <dbReference type="NCBI Taxonomy" id="151783"/>
    <lineage>
        <taxon>Bacteria</taxon>
        <taxon>Pseudomonadati</taxon>
        <taxon>Pseudomonadota</taxon>
        <taxon>Betaproteobacteria</taxon>
        <taxon>Burkholderiales</taxon>
        <taxon>Burkholderiaceae</taxon>
        <taxon>Cupriavidus</taxon>
    </lineage>
</organism>
<evidence type="ECO:0000256" key="3">
    <source>
        <dbReference type="ARBA" id="ARBA00011970"/>
    </source>
</evidence>
<dbReference type="InterPro" id="IPR029489">
    <property type="entry name" value="OGT/SEC/SPY_C"/>
</dbReference>
<keyword evidence="5" id="KW-0808">Transferase</keyword>
<dbReference type="InterPro" id="IPR051939">
    <property type="entry name" value="Glycosyltr_41/O-GlcNAc_trsf"/>
</dbReference>
<evidence type="ECO:0000256" key="1">
    <source>
        <dbReference type="ARBA" id="ARBA00004922"/>
    </source>
</evidence>
<sequence length="779" mass="86911">MTRNVPCYCARIDQPVCRPGWHRAFAKHNAMTKNVSMGPAQRTIQQAWNAYHANKYADALKLARAAKRIAGTLPEPYYLESLCLSGLHHSEEAKRLAEAGMKRFPNHPGFLGLVGALEVALENYTAGIPLLQRSLELQPGSAHLWQVLGTAMFYTGDYFEARLAGEKAASLLPNDPVAVGNYASALRESGSTIEAIPVFRRACALDPLQRVNRSNLLFSLLYDETIGAEELRREATDWARTLARTPVEAPALRASEGERIRIGILSNDLRRHACAYFLIPLIANLDRTRFEVHLFSLSNVNDNITKKIRVYAEGFHDLYKMSEAEVVKAVRAQRCDVMVDLGGYTGASPLTYMVHRLAPKQLTWLGYPGTTGMEQIEYRVTDWTADPEGFDHNYTEKLLRAPVFSAYHPIVTNPLKIYDPRFRVQPTPALNNGYITFGSCNTIAKLGPKTMRLWSAVLARCPNARMLVEATGCDRDNVREMLYERMEAHGIDTSRVELINRDGAAQYVTYHRIDIALDTAPVTGGTTTCDAIWMGVPVVTFSGDTFHQRVSAPFLHAAGLDDLICDTEERYVDVACALAADVQQLNEIRMSIRPRAEQSEMFDAQRFASWFEDQLTEICSETKPIPARTEPRRSGLFFAGAWYPAEDLVMSVAAHIHLKEWVPLLNVLENLTSTWYRNWVVAYGLAEFKYHNGEADAAIDLLVEAIGMRPYALPLYRKLALWLDELELDKSALAQLLDEQFGLALDVLEASPPPTVFEVIGIEVATQGAPEAAAEEVAA</sequence>
<evidence type="ECO:0000256" key="8">
    <source>
        <dbReference type="PROSITE-ProRule" id="PRU00339"/>
    </source>
</evidence>
<proteinExistence type="inferred from homology"/>
<evidence type="ECO:0000313" key="11">
    <source>
        <dbReference type="Proteomes" id="UP000318943"/>
    </source>
</evidence>
<evidence type="ECO:0000256" key="4">
    <source>
        <dbReference type="ARBA" id="ARBA00022676"/>
    </source>
</evidence>
<dbReference type="SUPFAM" id="SSF53756">
    <property type="entry name" value="UDP-Glycosyltransferase/glycogen phosphorylase"/>
    <property type="match status" value="1"/>
</dbReference>
<dbReference type="PANTHER" id="PTHR44835">
    <property type="entry name" value="UDP-N-ACETYLGLUCOSAMINE--PEPTIDE N-ACETYLGLUCOSAMINYLTRANSFERASE SPINDLY-RELATED"/>
    <property type="match status" value="1"/>
</dbReference>
<dbReference type="Gene3D" id="3.40.50.11380">
    <property type="match status" value="1"/>
</dbReference>
<evidence type="ECO:0000313" key="10">
    <source>
        <dbReference type="EMBL" id="TSP09511.1"/>
    </source>
</evidence>
<feature type="domain" description="O-GlcNAc transferase C-terminal" evidence="9">
    <location>
        <begin position="240"/>
        <end position="399"/>
    </location>
</feature>
<dbReference type="Gene3D" id="1.25.40.10">
    <property type="entry name" value="Tetratricopeptide repeat domain"/>
    <property type="match status" value="1"/>
</dbReference>
<feature type="repeat" description="TPR" evidence="8">
    <location>
        <begin position="142"/>
        <end position="175"/>
    </location>
</feature>
<dbReference type="EC" id="2.4.1.255" evidence="3"/>
<keyword evidence="6" id="KW-0677">Repeat</keyword>
<evidence type="ECO:0000259" key="9">
    <source>
        <dbReference type="Pfam" id="PF13844"/>
    </source>
</evidence>
<keyword evidence="11" id="KW-1185">Reference proteome</keyword>
<dbReference type="PROSITE" id="PS50005">
    <property type="entry name" value="TPR"/>
    <property type="match status" value="1"/>
</dbReference>
<keyword evidence="7 8" id="KW-0802">TPR repeat</keyword>
<dbReference type="Proteomes" id="UP000318943">
    <property type="component" value="Unassembled WGS sequence"/>
</dbReference>
<evidence type="ECO:0000256" key="5">
    <source>
        <dbReference type="ARBA" id="ARBA00022679"/>
    </source>
</evidence>
<feature type="domain" description="O-GlcNAc transferase C-terminal" evidence="9">
    <location>
        <begin position="430"/>
        <end position="609"/>
    </location>
</feature>
<dbReference type="InterPro" id="IPR011990">
    <property type="entry name" value="TPR-like_helical_dom_sf"/>
</dbReference>
<gene>
    <name evidence="10" type="ORF">FGG12_27105</name>
</gene>
<comment type="similarity">
    <text evidence="2">Belongs to the glycosyltransferase 41 family. O-GlcNAc transferase subfamily.</text>
</comment>
<evidence type="ECO:0000256" key="2">
    <source>
        <dbReference type="ARBA" id="ARBA00005386"/>
    </source>
</evidence>
<accession>A0ABY3EF08</accession>
<dbReference type="EMBL" id="VCIZ01000025">
    <property type="protein sequence ID" value="TSP09511.1"/>
    <property type="molecule type" value="Genomic_DNA"/>
</dbReference>
<comment type="caution">
    <text evidence="10">The sequence shown here is derived from an EMBL/GenBank/DDBJ whole genome shotgun (WGS) entry which is preliminary data.</text>
</comment>
<evidence type="ECO:0000256" key="7">
    <source>
        <dbReference type="ARBA" id="ARBA00022803"/>
    </source>
</evidence>
<dbReference type="SUPFAM" id="SSF48452">
    <property type="entry name" value="TPR-like"/>
    <property type="match status" value="1"/>
</dbReference>
<dbReference type="InterPro" id="IPR019734">
    <property type="entry name" value="TPR_rpt"/>
</dbReference>
<protein>
    <recommendedName>
        <fullName evidence="3">protein O-GlcNAc transferase</fullName>
        <ecNumber evidence="3">2.4.1.255</ecNumber>
    </recommendedName>
</protein>
<reference evidence="10 11" key="1">
    <citation type="submission" date="2019-05" db="EMBL/GenBank/DDBJ databases">
        <title>Whole genome sequence analysis of Cupriavidus campinensis S14E4C strain.</title>
        <authorList>
            <person name="Abbaszade G."/>
            <person name="Szabo A."/>
            <person name="Toumi M."/>
            <person name="Toth E."/>
        </authorList>
    </citation>
    <scope>NUCLEOTIDE SEQUENCE [LARGE SCALE GENOMIC DNA]</scope>
    <source>
        <strain evidence="10 11">S14E4C</strain>
    </source>
</reference>
<evidence type="ECO:0000256" key="6">
    <source>
        <dbReference type="ARBA" id="ARBA00022737"/>
    </source>
</evidence>
<dbReference type="Pfam" id="PF13844">
    <property type="entry name" value="Glyco_transf_41"/>
    <property type="match status" value="2"/>
</dbReference>
<comment type="pathway">
    <text evidence="1">Protein modification; protein glycosylation.</text>
</comment>